<name>E3QD91_COLGM</name>
<feature type="region of interest" description="Disordered" evidence="5">
    <location>
        <begin position="124"/>
        <end position="168"/>
    </location>
</feature>
<evidence type="ECO:0000256" key="2">
    <source>
        <dbReference type="ARBA" id="ARBA00022771"/>
    </source>
</evidence>
<gene>
    <name evidence="7" type="ORF">GLRG_04007</name>
</gene>
<dbReference type="OrthoDB" id="411372at2759"/>
<feature type="region of interest" description="Disordered" evidence="5">
    <location>
        <begin position="239"/>
        <end position="275"/>
    </location>
</feature>
<dbReference type="InterPro" id="IPR036855">
    <property type="entry name" value="Znf_CCCH_sf"/>
</dbReference>
<dbReference type="SUPFAM" id="SSF90229">
    <property type="entry name" value="CCCH zinc finger"/>
    <property type="match status" value="1"/>
</dbReference>
<feature type="region of interest" description="Disordered" evidence="5">
    <location>
        <begin position="87"/>
        <end position="109"/>
    </location>
</feature>
<dbReference type="RefSeq" id="XP_008092883.1">
    <property type="nucleotide sequence ID" value="XM_008094692.1"/>
</dbReference>
<evidence type="ECO:0000256" key="4">
    <source>
        <dbReference type="PROSITE-ProRule" id="PRU00723"/>
    </source>
</evidence>
<proteinExistence type="predicted"/>
<dbReference type="AlphaFoldDB" id="E3QD91"/>
<dbReference type="Gene3D" id="4.10.1000.10">
    <property type="entry name" value="Zinc finger, CCCH-type"/>
    <property type="match status" value="1"/>
</dbReference>
<dbReference type="PROSITE" id="PS50103">
    <property type="entry name" value="ZF_C3H1"/>
    <property type="match status" value="1"/>
</dbReference>
<feature type="region of interest" description="Disordered" evidence="5">
    <location>
        <begin position="183"/>
        <end position="222"/>
    </location>
</feature>
<dbReference type="STRING" id="645133.E3QD91"/>
<keyword evidence="2 4" id="KW-0863">Zinc-finger</keyword>
<dbReference type="Proteomes" id="UP000008782">
    <property type="component" value="Unassembled WGS sequence"/>
</dbReference>
<dbReference type="InterPro" id="IPR000571">
    <property type="entry name" value="Znf_CCCH"/>
</dbReference>
<dbReference type="eggNOG" id="ENOG502ST3I">
    <property type="taxonomic scope" value="Eukaryota"/>
</dbReference>
<evidence type="ECO:0000256" key="3">
    <source>
        <dbReference type="ARBA" id="ARBA00022833"/>
    </source>
</evidence>
<keyword evidence="8" id="KW-1185">Reference proteome</keyword>
<organism evidence="8">
    <name type="scientific">Colletotrichum graminicola (strain M1.001 / M2 / FGSC 10212)</name>
    <name type="common">Maize anthracnose fungus</name>
    <name type="synonym">Glomerella graminicola</name>
    <dbReference type="NCBI Taxonomy" id="645133"/>
    <lineage>
        <taxon>Eukaryota</taxon>
        <taxon>Fungi</taxon>
        <taxon>Dikarya</taxon>
        <taxon>Ascomycota</taxon>
        <taxon>Pezizomycotina</taxon>
        <taxon>Sordariomycetes</taxon>
        <taxon>Hypocreomycetidae</taxon>
        <taxon>Glomerellales</taxon>
        <taxon>Glomerellaceae</taxon>
        <taxon>Colletotrichum</taxon>
        <taxon>Colletotrichum graminicola species complex</taxon>
    </lineage>
</organism>
<feature type="compositionally biased region" description="Polar residues" evidence="5">
    <location>
        <begin position="239"/>
        <end position="257"/>
    </location>
</feature>
<dbReference type="HOGENOM" id="CLU_599920_0_0_1"/>
<evidence type="ECO:0000256" key="1">
    <source>
        <dbReference type="ARBA" id="ARBA00022723"/>
    </source>
</evidence>
<feature type="zinc finger region" description="C3H1-type" evidence="4">
    <location>
        <begin position="272"/>
        <end position="300"/>
    </location>
</feature>
<evidence type="ECO:0000256" key="5">
    <source>
        <dbReference type="SAM" id="MobiDB-lite"/>
    </source>
</evidence>
<evidence type="ECO:0000313" key="7">
    <source>
        <dbReference type="EMBL" id="EFQ28863.1"/>
    </source>
</evidence>
<keyword evidence="1 4" id="KW-0479">Metal-binding</keyword>
<protein>
    <recommendedName>
        <fullName evidence="6">C3H1-type domain-containing protein</fullName>
    </recommendedName>
</protein>
<feature type="region of interest" description="Disordered" evidence="5">
    <location>
        <begin position="1"/>
        <end position="23"/>
    </location>
</feature>
<feature type="compositionally biased region" description="Polar residues" evidence="5">
    <location>
        <begin position="197"/>
        <end position="217"/>
    </location>
</feature>
<dbReference type="VEuPathDB" id="FungiDB:GLRG_04007"/>
<sequence length="432" mass="46695">MPAINSNRRGLSRSIHNPQTDNGWQLRPRHFIVREGGTIVPLVPVDQLPAYIKIHGVPREMGIEDTAGMSNLGMFTKPEGLFQICPLTPTNDKPSSSVGLSQSDPSALDNRTCPQQIERLRGTAPEPTFEGPVTRWVTESMTGDSRVPPSRPTMTTETTQPQPPALELPAPRVIDWAEDTESVSTDNFSAVDEDRSASSTPSTAVISVKEAQTQQVPTPRKEKSAAEIAGRMLELGDTQCTTRQDPPSRTRTQSSICGTAKPPRSGKQKAPRPAGSLCRHWCQTGQCSWGTECRYTHQMPVTLEGLADVGLTELPGWWRRAAGLPVKGTIDVRIFAAAASAAAGGGKKNPSPTLTPGTTIAVPVHPSKKARSKAEREERKMAEEVHAVRLGLERAQATGSKKKLGLGQAQAQQTQAGNVQQLHEEVEKLVDI</sequence>
<evidence type="ECO:0000313" key="8">
    <source>
        <dbReference type="Proteomes" id="UP000008782"/>
    </source>
</evidence>
<dbReference type="GO" id="GO:0008270">
    <property type="term" value="F:zinc ion binding"/>
    <property type="evidence" value="ECO:0007669"/>
    <property type="project" value="UniProtKB-KW"/>
</dbReference>
<feature type="domain" description="C3H1-type" evidence="6">
    <location>
        <begin position="272"/>
        <end position="300"/>
    </location>
</feature>
<keyword evidence="3 4" id="KW-0862">Zinc</keyword>
<feature type="compositionally biased region" description="Polar residues" evidence="5">
    <location>
        <begin position="88"/>
        <end position="105"/>
    </location>
</feature>
<reference evidence="8" key="1">
    <citation type="journal article" date="2012" name="Nat. Genet.">
        <title>Lifestyle transitions in plant pathogenic Colletotrichum fungi deciphered by genome and transcriptome analyses.</title>
        <authorList>
            <person name="O'Connell R.J."/>
            <person name="Thon M.R."/>
            <person name="Hacquard S."/>
            <person name="Amyotte S.G."/>
            <person name="Kleemann J."/>
            <person name="Torres M.F."/>
            <person name="Damm U."/>
            <person name="Buiate E.A."/>
            <person name="Epstein L."/>
            <person name="Alkan N."/>
            <person name="Altmueller J."/>
            <person name="Alvarado-Balderrama L."/>
            <person name="Bauser C.A."/>
            <person name="Becker C."/>
            <person name="Birren B.W."/>
            <person name="Chen Z."/>
            <person name="Choi J."/>
            <person name="Crouch J.A."/>
            <person name="Duvick J.P."/>
            <person name="Farman M.A."/>
            <person name="Gan P."/>
            <person name="Heiman D."/>
            <person name="Henrissat B."/>
            <person name="Howard R.J."/>
            <person name="Kabbage M."/>
            <person name="Koch C."/>
            <person name="Kracher B."/>
            <person name="Kubo Y."/>
            <person name="Law A.D."/>
            <person name="Lebrun M.-H."/>
            <person name="Lee Y.-H."/>
            <person name="Miyara I."/>
            <person name="Moore N."/>
            <person name="Neumann U."/>
            <person name="Nordstroem K."/>
            <person name="Panaccione D.G."/>
            <person name="Panstruga R."/>
            <person name="Place M."/>
            <person name="Proctor R.H."/>
            <person name="Prusky D."/>
            <person name="Rech G."/>
            <person name="Reinhardt R."/>
            <person name="Rollins J.A."/>
            <person name="Rounsley S."/>
            <person name="Schardl C.L."/>
            <person name="Schwartz D.C."/>
            <person name="Shenoy N."/>
            <person name="Shirasu K."/>
            <person name="Sikhakolli U.R."/>
            <person name="Stueber K."/>
            <person name="Sukno S.A."/>
            <person name="Sweigard J.A."/>
            <person name="Takano Y."/>
            <person name="Takahara H."/>
            <person name="Trail F."/>
            <person name="van der Does H.C."/>
            <person name="Voll L.M."/>
            <person name="Will I."/>
            <person name="Young S."/>
            <person name="Zeng Q."/>
            <person name="Zhang J."/>
            <person name="Zhou S."/>
            <person name="Dickman M.B."/>
            <person name="Schulze-Lefert P."/>
            <person name="Ver Loren van Themaat E."/>
            <person name="Ma L.-J."/>
            <person name="Vaillancourt L.J."/>
        </authorList>
    </citation>
    <scope>NUCLEOTIDE SEQUENCE [LARGE SCALE GENOMIC DNA]</scope>
    <source>
        <strain evidence="8">M1.001 / M2 / FGSC 10212</strain>
    </source>
</reference>
<accession>E3QD91</accession>
<dbReference type="EMBL" id="GG697342">
    <property type="protein sequence ID" value="EFQ28863.1"/>
    <property type="molecule type" value="Genomic_DNA"/>
</dbReference>
<dbReference type="GeneID" id="24409372"/>
<evidence type="ECO:0000259" key="6">
    <source>
        <dbReference type="PROSITE" id="PS50103"/>
    </source>
</evidence>